<organism evidence="1 2">
    <name type="scientific">Bordetella bronchiseptica 253</name>
    <dbReference type="NCBI Taxonomy" id="568707"/>
    <lineage>
        <taxon>Bacteria</taxon>
        <taxon>Pseudomonadati</taxon>
        <taxon>Pseudomonadota</taxon>
        <taxon>Betaproteobacteria</taxon>
        <taxon>Burkholderiales</taxon>
        <taxon>Alcaligenaceae</taxon>
        <taxon>Bordetella</taxon>
    </lineage>
</organism>
<protein>
    <recommendedName>
        <fullName evidence="3">Phage protein</fullName>
    </recommendedName>
</protein>
<name>A0A0C6NZE0_BORBO</name>
<proteinExistence type="predicted"/>
<dbReference type="AlphaFoldDB" id="A0A0C6NZE0"/>
<dbReference type="Proteomes" id="UP000007564">
    <property type="component" value="Chromosome"/>
</dbReference>
<dbReference type="OrthoDB" id="6169380at2"/>
<dbReference type="RefSeq" id="WP_015039677.1">
    <property type="nucleotide sequence ID" value="NC_019382.1"/>
</dbReference>
<sequence>MYRPMPDKAQLAEFGLRSDDFPAAVIELWPDNVMPKVVFEAMGSQWRIGFAGPTGLDYGALPGVMRMLGVPPEQETDVFDGVRVMESAALRMMNKK</sequence>
<accession>A0A0C6NZE0</accession>
<dbReference type="HOGENOM" id="CLU_164689_2_0_4"/>
<dbReference type="Pfam" id="PF08809">
    <property type="entry name" value="DUF1799"/>
    <property type="match status" value="1"/>
</dbReference>
<evidence type="ECO:0008006" key="3">
    <source>
        <dbReference type="Google" id="ProtNLM"/>
    </source>
</evidence>
<evidence type="ECO:0000313" key="1">
    <source>
        <dbReference type="EMBL" id="CCJ51950.1"/>
    </source>
</evidence>
<dbReference type="KEGG" id="bbh:BN112_0032"/>
<dbReference type="EMBL" id="HE965806">
    <property type="protein sequence ID" value="CCJ51950.1"/>
    <property type="molecule type" value="Genomic_DNA"/>
</dbReference>
<evidence type="ECO:0000313" key="2">
    <source>
        <dbReference type="Proteomes" id="UP000007564"/>
    </source>
</evidence>
<gene>
    <name evidence="1" type="ORF">BN112_0032</name>
</gene>
<dbReference type="InterPro" id="IPR014915">
    <property type="entry name" value="Phage_TLS_TfmB"/>
</dbReference>
<reference evidence="1 2" key="1">
    <citation type="journal article" date="2012" name="BMC Genomics">
        <title>Comparative genomics of the classical Bordetella subspecies: the evolution and exchange of virulence-associated diversity amongst closely related pathogens.</title>
        <authorList>
            <person name="Park J."/>
            <person name="Zhang Y."/>
            <person name="Buboltz A.M."/>
            <person name="Zhang X."/>
            <person name="Schuster S.C."/>
            <person name="Ahuja U."/>
            <person name="Liu M."/>
            <person name="Miller J.F."/>
            <person name="Sebaihia M."/>
            <person name="Bentley S.D."/>
            <person name="Parkhill J."/>
            <person name="Harvill E.T."/>
        </authorList>
    </citation>
    <scope>NUCLEOTIDE SEQUENCE [LARGE SCALE GENOMIC DNA]</scope>
    <source>
        <strain evidence="1 2">253</strain>
    </source>
</reference>